<comment type="caution">
    <text evidence="3">The sequence shown here is derived from an EMBL/GenBank/DDBJ whole genome shotgun (WGS) entry which is preliminary data.</text>
</comment>
<dbReference type="PRINTS" id="PR00344">
    <property type="entry name" value="BCTRLSENSOR"/>
</dbReference>
<evidence type="ECO:0000313" key="3">
    <source>
        <dbReference type="EMBL" id="RIB06111.1"/>
    </source>
</evidence>
<dbReference type="SUPFAM" id="SSF47384">
    <property type="entry name" value="Homodimeric domain of signal transducing histidine kinase"/>
    <property type="match status" value="1"/>
</dbReference>
<proteinExistence type="predicted"/>
<dbReference type="InterPro" id="IPR011006">
    <property type="entry name" value="CheY-like_superfamily"/>
</dbReference>
<dbReference type="InterPro" id="IPR036097">
    <property type="entry name" value="HisK_dim/P_sf"/>
</dbReference>
<dbReference type="CDD" id="cd00082">
    <property type="entry name" value="HisKA"/>
    <property type="match status" value="1"/>
</dbReference>
<dbReference type="GO" id="GO:0000155">
    <property type="term" value="F:phosphorelay sensor kinase activity"/>
    <property type="evidence" value="ECO:0007669"/>
    <property type="project" value="InterPro"/>
</dbReference>
<dbReference type="EMBL" id="QKWP01001867">
    <property type="protein sequence ID" value="RIB06111.1"/>
    <property type="molecule type" value="Genomic_DNA"/>
</dbReference>
<dbReference type="Gene3D" id="3.40.50.2300">
    <property type="match status" value="1"/>
</dbReference>
<reference evidence="3 4" key="1">
    <citation type="submission" date="2018-06" db="EMBL/GenBank/DDBJ databases">
        <title>Comparative genomics reveals the genomic features of Rhizophagus irregularis, R. cerebriforme, R. diaphanum and Gigaspora rosea, and their symbiotic lifestyle signature.</title>
        <authorList>
            <person name="Morin E."/>
            <person name="San Clemente H."/>
            <person name="Chen E.C.H."/>
            <person name="De La Providencia I."/>
            <person name="Hainaut M."/>
            <person name="Kuo A."/>
            <person name="Kohler A."/>
            <person name="Murat C."/>
            <person name="Tang N."/>
            <person name="Roy S."/>
            <person name="Loubradou J."/>
            <person name="Henrissat B."/>
            <person name="Grigoriev I.V."/>
            <person name="Corradi N."/>
            <person name="Roux C."/>
            <person name="Martin F.M."/>
        </authorList>
    </citation>
    <scope>NUCLEOTIDE SEQUENCE [LARGE SCALE GENOMIC DNA]</scope>
    <source>
        <strain evidence="3 4">DAOM 194757</strain>
    </source>
</reference>
<evidence type="ECO:0000256" key="1">
    <source>
        <dbReference type="ARBA" id="ARBA00022553"/>
    </source>
</evidence>
<dbReference type="Gene3D" id="3.30.450.40">
    <property type="match status" value="1"/>
</dbReference>
<keyword evidence="4" id="KW-1185">Reference proteome</keyword>
<dbReference type="Proteomes" id="UP000266673">
    <property type="component" value="Unassembled WGS sequence"/>
</dbReference>
<feature type="domain" description="Response regulatory" evidence="2">
    <location>
        <begin position="558"/>
        <end position="638"/>
    </location>
</feature>
<dbReference type="Gene3D" id="1.10.287.130">
    <property type="match status" value="1"/>
</dbReference>
<organism evidence="3 4">
    <name type="scientific">Gigaspora rosea</name>
    <dbReference type="NCBI Taxonomy" id="44941"/>
    <lineage>
        <taxon>Eukaryota</taxon>
        <taxon>Fungi</taxon>
        <taxon>Fungi incertae sedis</taxon>
        <taxon>Mucoromycota</taxon>
        <taxon>Glomeromycotina</taxon>
        <taxon>Glomeromycetes</taxon>
        <taxon>Diversisporales</taxon>
        <taxon>Gigasporaceae</taxon>
        <taxon>Gigaspora</taxon>
    </lineage>
</organism>
<dbReference type="InterPro" id="IPR003594">
    <property type="entry name" value="HATPase_dom"/>
</dbReference>
<dbReference type="Gene3D" id="3.30.565.10">
    <property type="entry name" value="Histidine kinase-like ATPase, C-terminal domain"/>
    <property type="match status" value="2"/>
</dbReference>
<dbReference type="OrthoDB" id="60033at2759"/>
<dbReference type="Pfam" id="PF02518">
    <property type="entry name" value="HATPase_c"/>
    <property type="match status" value="1"/>
</dbReference>
<evidence type="ECO:0000313" key="4">
    <source>
        <dbReference type="Proteomes" id="UP000266673"/>
    </source>
</evidence>
<dbReference type="PANTHER" id="PTHR43547:SF2">
    <property type="entry name" value="HYBRID SIGNAL TRANSDUCTION HISTIDINE KINASE C"/>
    <property type="match status" value="1"/>
</dbReference>
<dbReference type="SUPFAM" id="SSF55874">
    <property type="entry name" value="ATPase domain of HSP90 chaperone/DNA topoisomerase II/histidine kinase"/>
    <property type="match status" value="2"/>
</dbReference>
<protein>
    <recommendedName>
        <fullName evidence="2">Response regulatory domain-containing protein</fullName>
    </recommendedName>
</protein>
<sequence>MSHCQMCKQLILLYIIIKPKNQISRKRLEKDRRFLQHIEFLEEVYISASKSPIFKEDGTIWAVLSVCDFTTYKVLAERRIKTLSDLANHTNDANSLESACHIIMKSFRENDKDIPFALIYLIDGDKLRAGFQPRAARLISTTFNYKDLYNKNWDIPDNLLETPKTINLIENPDENYDLFIEVKRPTTNHLFLKCKSWPVHFVVKEEKDIKILLKDGSQAMLFPIKASYSGELILSSILICGINPSRELDNDYTNFLRSVVTYVSTTITNGKLREEERKQVEMLANLNQQKLKFFHNTSRELLSNAQLSQNTCYYKSLNIINLHSTFIAPLTLTLSPLDEAINLCMQETIKHLHLQIVQRNTHRLLKLFSNIESGLDYIIDIPDSENFKQALENEVYLDHMFETIIYNLCSNAFKNTWSGQIKACLYIENKNTVILEVSDTCVGIPEDDLTNIFQQLITYHGGEISVISKVGQGTTFKCQFLAGFKHLPKNQVYFNKKNNELNQERHLYTKKQLYLEEGLQWIQRNKSINKNFMLNPGSIDDSDNVDNSKISSNMTKKHKILLVEDNSDMRNHLEELLRKEFEVYSVYNGYDAIIFNTTTRLIPFVLLTARADENLELDYGADDYLVKPFNSRELIAQEIKQLLTSISSNILSGLDLEEILSEVIKDIYQILPCDRIFAISYEPSEFKNYTIIALSEDSKAISDIKLGQLEAIVNQLESSDYESKEFKIEILPSTYFANICKQVSMLSVMIKIHDKPWAGIKAHRSPNTKEKILSESRIKFIRATDNIKNMILSNMSHELRTPLGTVMSICSSFENEVLTEYQSASVNRVFDLLDLSENAIEIFGEKAGNKQIELALNYNSDTLPKYVKSVLIKFTEKGEVIMKVLKSSSDESVKDKNFIKLLIILSDTVDKLKILQQYGTGFGLLTCKQLVEINGSEIEIESQLGKGSKFWFTWNVEIVQASYTQKTSNYYNNSSKILFDRLTNHSLKRILLIHPFKNIRDTITSCFKDCFNIDLFDKYNERIETAKYYKELYNRAPYCMIFINIDENTFSNSNERSLVKKLIKKIREKITCIFKPITPKKLLSHYFQNNIAKIL</sequence>
<dbReference type="InterPro" id="IPR003661">
    <property type="entry name" value="HisK_dim/P_dom"/>
</dbReference>
<dbReference type="STRING" id="44941.A0A397U8S1"/>
<dbReference type="SMART" id="SM00448">
    <property type="entry name" value="REC"/>
    <property type="match status" value="1"/>
</dbReference>
<dbReference type="InterPro" id="IPR029016">
    <property type="entry name" value="GAF-like_dom_sf"/>
</dbReference>
<accession>A0A397U8S1</accession>
<name>A0A397U8S1_9GLOM</name>
<dbReference type="InterPro" id="IPR001789">
    <property type="entry name" value="Sig_transdc_resp-reg_receiver"/>
</dbReference>
<dbReference type="InterPro" id="IPR036890">
    <property type="entry name" value="HATPase_C_sf"/>
</dbReference>
<dbReference type="SUPFAM" id="SSF52172">
    <property type="entry name" value="CheY-like"/>
    <property type="match status" value="1"/>
</dbReference>
<keyword evidence="1" id="KW-0597">Phosphoprotein</keyword>
<dbReference type="InterPro" id="IPR004358">
    <property type="entry name" value="Sig_transdc_His_kin-like_C"/>
</dbReference>
<gene>
    <name evidence="3" type="ORF">C2G38_2217926</name>
</gene>
<dbReference type="PANTHER" id="PTHR43547">
    <property type="entry name" value="TWO-COMPONENT HISTIDINE KINASE"/>
    <property type="match status" value="1"/>
</dbReference>
<dbReference type="AlphaFoldDB" id="A0A397U8S1"/>
<evidence type="ECO:0000259" key="2">
    <source>
        <dbReference type="SMART" id="SM00448"/>
    </source>
</evidence>
<dbReference type="Gene3D" id="6.10.250.690">
    <property type="match status" value="1"/>
</dbReference>